<reference evidence="2 3" key="1">
    <citation type="submission" date="2021-07" db="EMBL/GenBank/DDBJ databases">
        <title>The Aristolochia fimbriata genome: insights into angiosperm evolution, floral development and chemical biosynthesis.</title>
        <authorList>
            <person name="Jiao Y."/>
        </authorList>
    </citation>
    <scope>NUCLEOTIDE SEQUENCE [LARGE SCALE GENOMIC DNA]</scope>
    <source>
        <strain evidence="2">IBCAS-2021</strain>
        <tissue evidence="2">Leaf</tissue>
    </source>
</reference>
<evidence type="ECO:0000313" key="3">
    <source>
        <dbReference type="Proteomes" id="UP000825729"/>
    </source>
</evidence>
<keyword evidence="3" id="KW-1185">Reference proteome</keyword>
<feature type="compositionally biased region" description="Gly residues" evidence="1">
    <location>
        <begin position="11"/>
        <end position="20"/>
    </location>
</feature>
<name>A0AAV7EAD9_ARIFI</name>
<proteinExistence type="predicted"/>
<organism evidence="2 3">
    <name type="scientific">Aristolochia fimbriata</name>
    <name type="common">White veined hardy Dutchman's pipe vine</name>
    <dbReference type="NCBI Taxonomy" id="158543"/>
    <lineage>
        <taxon>Eukaryota</taxon>
        <taxon>Viridiplantae</taxon>
        <taxon>Streptophyta</taxon>
        <taxon>Embryophyta</taxon>
        <taxon>Tracheophyta</taxon>
        <taxon>Spermatophyta</taxon>
        <taxon>Magnoliopsida</taxon>
        <taxon>Magnoliidae</taxon>
        <taxon>Piperales</taxon>
        <taxon>Aristolochiaceae</taxon>
        <taxon>Aristolochia</taxon>
    </lineage>
</organism>
<feature type="region of interest" description="Disordered" evidence="1">
    <location>
        <begin position="1"/>
        <end position="21"/>
    </location>
</feature>
<comment type="caution">
    <text evidence="2">The sequence shown here is derived from an EMBL/GenBank/DDBJ whole genome shotgun (WGS) entry which is preliminary data.</text>
</comment>
<dbReference type="AlphaFoldDB" id="A0AAV7EAD9"/>
<evidence type="ECO:0000313" key="2">
    <source>
        <dbReference type="EMBL" id="KAG9444183.1"/>
    </source>
</evidence>
<dbReference type="Proteomes" id="UP000825729">
    <property type="component" value="Unassembled WGS sequence"/>
</dbReference>
<gene>
    <name evidence="2" type="ORF">H6P81_015523</name>
</gene>
<accession>A0AAV7EAD9</accession>
<protein>
    <submittedName>
        <fullName evidence="2">Uncharacterized protein</fullName>
    </submittedName>
</protein>
<evidence type="ECO:0000256" key="1">
    <source>
        <dbReference type="SAM" id="MobiDB-lite"/>
    </source>
</evidence>
<dbReference type="EMBL" id="JAINDJ010000006">
    <property type="protein sequence ID" value="KAG9444183.1"/>
    <property type="molecule type" value="Genomic_DNA"/>
</dbReference>
<sequence>MVRHGHRAWKPGGGGGGARLRGGSWEHHVIDEISTGGWGRWWGEGPTGVAVSGAWRERGTCRPPWLESVSGKGRKIECVHGPDPFDYELADNNKMATDRDRTRFQFYTKILRMMNCMAGASRHLGMMRRTIITRLLPTRKRR</sequence>